<dbReference type="GO" id="GO:0016020">
    <property type="term" value="C:membrane"/>
    <property type="evidence" value="ECO:0007669"/>
    <property type="project" value="UniProtKB-SubCell"/>
</dbReference>
<feature type="transmembrane region" description="Helical" evidence="10">
    <location>
        <begin position="59"/>
        <end position="81"/>
    </location>
</feature>
<keyword evidence="7" id="KW-0924">Ammonia transport</keyword>
<keyword evidence="3" id="KW-0813">Transport</keyword>
<evidence type="ECO:0000256" key="4">
    <source>
        <dbReference type="ARBA" id="ARBA00022692"/>
    </source>
</evidence>
<keyword evidence="5 10" id="KW-1133">Transmembrane helix</keyword>
<evidence type="ECO:0000259" key="11">
    <source>
        <dbReference type="Pfam" id="PF00909"/>
    </source>
</evidence>
<sequence>MTGFLQIDPSVVAEGVNLLWVMVATFLVFFMHAGFGMLESGQVRSKNVANQLTKNVLTWGVGVLAYFIVGVGVSAIVAGITSGSGVSLASAYAYYSGGSTAWASILFGAAFSMVAASIVSGAVAERAQLRGYLVFTVLVGALIYPVATGLTWGGGFLSVLGFQDFAGAAVVHMTGGVCGLVAAYIVGPRVGRFDADGSPNVIPGHSLPYAILGTLILAFGWYGFNVGTAVNVFQVTDAGELALADYAYAGRVAINTALVMGTGSIGAAAVSVVRSGKVDSLMTANGLLAGLVSVCSIAAVASWPATLVVGFIAGVQVVLVFDLLEKFGIDDVCAVFPVHGSAGLLSALAYPFVNTTAAFSVSQLVTQIVGVVVLAVWAGVITFLIYGLLKALGWARVSEAHEREGLDSSEHGIVTYPEFGDNTVGSAGRPGGTTAADGTGVSDDD</sequence>
<dbReference type="PANTHER" id="PTHR11730">
    <property type="entry name" value="AMMONIUM TRANSPORTER"/>
    <property type="match status" value="1"/>
</dbReference>
<dbReference type="InterPro" id="IPR024041">
    <property type="entry name" value="NH4_transpt_AmtB-like_dom"/>
</dbReference>
<feature type="transmembrane region" description="Helical" evidence="10">
    <location>
        <begin position="18"/>
        <end position="38"/>
    </location>
</feature>
<reference evidence="12 13" key="1">
    <citation type="journal article" date="2015" name="Stand. Genomic Sci.">
        <title>Genomic Encyclopedia of Bacterial and Archaeal Type Strains, Phase III: the genomes of soil and plant-associated and newly described type strains.</title>
        <authorList>
            <person name="Whitman W.B."/>
            <person name="Woyke T."/>
            <person name="Klenk H.P."/>
            <person name="Zhou Y."/>
            <person name="Lilburn T.G."/>
            <person name="Beck B.J."/>
            <person name="De Vos P."/>
            <person name="Vandamme P."/>
            <person name="Eisen J.A."/>
            <person name="Garrity G."/>
            <person name="Hugenholtz P."/>
            <person name="Kyrpides N.C."/>
        </authorList>
    </citation>
    <scope>NUCLEOTIDE SEQUENCE [LARGE SCALE GENOMIC DNA]</scope>
    <source>
        <strain evidence="12 13">CGMCC 1.10124</strain>
    </source>
</reference>
<feature type="transmembrane region" description="Helical" evidence="10">
    <location>
        <begin position="165"/>
        <end position="186"/>
    </location>
</feature>
<feature type="transmembrane region" description="Helical" evidence="10">
    <location>
        <begin position="280"/>
        <end position="301"/>
    </location>
</feature>
<feature type="domain" description="Ammonium transporter AmtB-like" evidence="11">
    <location>
        <begin position="19"/>
        <end position="416"/>
    </location>
</feature>
<gene>
    <name evidence="12" type="ORF">ATH50_2003</name>
</gene>
<dbReference type="Pfam" id="PF00909">
    <property type="entry name" value="Ammonium_transp"/>
    <property type="match status" value="1"/>
</dbReference>
<evidence type="ECO:0000256" key="6">
    <source>
        <dbReference type="ARBA" id="ARBA00023136"/>
    </source>
</evidence>
<proteinExistence type="inferred from homology"/>
<dbReference type="EMBL" id="REFS01000004">
    <property type="protein sequence ID" value="RMB13564.1"/>
    <property type="molecule type" value="Genomic_DNA"/>
</dbReference>
<name>A0A3M0CX84_9EURY</name>
<evidence type="ECO:0000313" key="12">
    <source>
        <dbReference type="EMBL" id="RMB13564.1"/>
    </source>
</evidence>
<evidence type="ECO:0000313" key="13">
    <source>
        <dbReference type="Proteomes" id="UP000277326"/>
    </source>
</evidence>
<evidence type="ECO:0000256" key="9">
    <source>
        <dbReference type="SAM" id="MobiDB-lite"/>
    </source>
</evidence>
<feature type="transmembrane region" description="Helical" evidence="10">
    <location>
        <begin position="131"/>
        <end position="153"/>
    </location>
</feature>
<dbReference type="Gene3D" id="1.10.3430.10">
    <property type="entry name" value="Ammonium transporter AmtB like domains"/>
    <property type="match status" value="1"/>
</dbReference>
<feature type="transmembrane region" description="Helical" evidence="10">
    <location>
        <begin position="252"/>
        <end position="273"/>
    </location>
</feature>
<dbReference type="InterPro" id="IPR029020">
    <property type="entry name" value="Ammonium/urea_transptr"/>
</dbReference>
<comment type="subcellular location">
    <subcellularLocation>
        <location evidence="1">Membrane</location>
        <topology evidence="1">Multi-pass membrane protein</topology>
    </subcellularLocation>
</comment>
<evidence type="ECO:0000256" key="8">
    <source>
        <dbReference type="ARBA" id="ARBA00045370"/>
    </source>
</evidence>
<comment type="caution">
    <text evidence="12">The sequence shown here is derived from an EMBL/GenBank/DDBJ whole genome shotgun (WGS) entry which is preliminary data.</text>
</comment>
<dbReference type="AlphaFoldDB" id="A0A3M0CX84"/>
<feature type="region of interest" description="Disordered" evidence="9">
    <location>
        <begin position="418"/>
        <end position="445"/>
    </location>
</feature>
<evidence type="ECO:0000256" key="3">
    <source>
        <dbReference type="ARBA" id="ARBA00022448"/>
    </source>
</evidence>
<evidence type="ECO:0000256" key="1">
    <source>
        <dbReference type="ARBA" id="ARBA00004141"/>
    </source>
</evidence>
<dbReference type="PANTHER" id="PTHR11730:SF6">
    <property type="entry name" value="AMMONIUM TRANSPORTER"/>
    <property type="match status" value="1"/>
</dbReference>
<feature type="transmembrane region" description="Helical" evidence="10">
    <location>
        <begin position="332"/>
        <end position="352"/>
    </location>
</feature>
<comment type="function">
    <text evidence="8">Involved in the uptake of ammonium/ammonia (NH(4)(+)/NH(3)). Transport is electrogenic.</text>
</comment>
<evidence type="ECO:0000256" key="2">
    <source>
        <dbReference type="ARBA" id="ARBA00005887"/>
    </source>
</evidence>
<feature type="transmembrane region" description="Helical" evidence="10">
    <location>
        <begin position="101"/>
        <end position="124"/>
    </location>
</feature>
<organism evidence="12 13">
    <name type="scientific">Haloplanus aerogenes</name>
    <dbReference type="NCBI Taxonomy" id="660522"/>
    <lineage>
        <taxon>Archaea</taxon>
        <taxon>Methanobacteriati</taxon>
        <taxon>Methanobacteriota</taxon>
        <taxon>Stenosarchaea group</taxon>
        <taxon>Halobacteria</taxon>
        <taxon>Halobacteriales</taxon>
        <taxon>Haloferacaceae</taxon>
        <taxon>Haloplanus</taxon>
    </lineage>
</organism>
<dbReference type="GO" id="GO:0008519">
    <property type="term" value="F:ammonium channel activity"/>
    <property type="evidence" value="ECO:0007669"/>
    <property type="project" value="InterPro"/>
</dbReference>
<accession>A0A3M0CX84</accession>
<protein>
    <submittedName>
        <fullName evidence="12">Amt family ammonium transporter</fullName>
    </submittedName>
</protein>
<dbReference type="SUPFAM" id="SSF111352">
    <property type="entry name" value="Ammonium transporter"/>
    <property type="match status" value="1"/>
</dbReference>
<evidence type="ECO:0000256" key="10">
    <source>
        <dbReference type="SAM" id="Phobius"/>
    </source>
</evidence>
<evidence type="ECO:0000256" key="7">
    <source>
        <dbReference type="ARBA" id="ARBA00023177"/>
    </source>
</evidence>
<comment type="similarity">
    <text evidence="2">Belongs to the ammonia transporter channel (TC 1.A.11.2) family.</text>
</comment>
<evidence type="ECO:0000256" key="5">
    <source>
        <dbReference type="ARBA" id="ARBA00022989"/>
    </source>
</evidence>
<keyword evidence="6 10" id="KW-0472">Membrane</keyword>
<keyword evidence="4 10" id="KW-0812">Transmembrane</keyword>
<feature type="transmembrane region" description="Helical" evidence="10">
    <location>
        <begin position="207"/>
        <end position="224"/>
    </location>
</feature>
<dbReference type="Proteomes" id="UP000277326">
    <property type="component" value="Unassembled WGS sequence"/>
</dbReference>
<dbReference type="GO" id="GO:0097272">
    <property type="term" value="P:ammonium homeostasis"/>
    <property type="evidence" value="ECO:0007669"/>
    <property type="project" value="TreeGrafter"/>
</dbReference>
<feature type="transmembrane region" description="Helical" evidence="10">
    <location>
        <begin position="364"/>
        <end position="389"/>
    </location>
</feature>